<name>A0A1G4KL09_9SACH</name>
<gene>
    <name evidence="7" type="ORF">LANO_0H03444T</name>
</gene>
<dbReference type="EMBL" id="LT598447">
    <property type="protein sequence ID" value="SCV05254.1"/>
    <property type="molecule type" value="Genomic_DNA"/>
</dbReference>
<dbReference type="InterPro" id="IPR052035">
    <property type="entry name" value="ZnF_BED_domain_contain"/>
</dbReference>
<comment type="subcellular location">
    <subcellularLocation>
        <location evidence="1">Nucleus</location>
    </subcellularLocation>
</comment>
<dbReference type="PANTHER" id="PTHR46481">
    <property type="entry name" value="ZINC FINGER BED DOMAIN-CONTAINING PROTEIN 4"/>
    <property type="match status" value="1"/>
</dbReference>
<dbReference type="PANTHER" id="PTHR46481:SF10">
    <property type="entry name" value="ZINC FINGER BED DOMAIN-CONTAINING PROTEIN 39"/>
    <property type="match status" value="1"/>
</dbReference>
<keyword evidence="2" id="KW-0479">Metal-binding</keyword>
<protein>
    <submittedName>
        <fullName evidence="7">Putative transposase of the Rover1 hAT-like family</fullName>
    </submittedName>
</protein>
<evidence type="ECO:0000313" key="8">
    <source>
        <dbReference type="Proteomes" id="UP000189911"/>
    </source>
</evidence>
<reference evidence="8" key="1">
    <citation type="submission" date="2016-03" db="EMBL/GenBank/DDBJ databases">
        <authorList>
            <person name="Devillers Hugo."/>
        </authorList>
    </citation>
    <scope>NUCLEOTIDE SEQUENCE [LARGE SCALE GENOMIC DNA]</scope>
</reference>
<dbReference type="GO" id="GO:0005634">
    <property type="term" value="C:nucleus"/>
    <property type="evidence" value="ECO:0007669"/>
    <property type="project" value="UniProtKB-SubCell"/>
</dbReference>
<dbReference type="OrthoDB" id="4031414at2759"/>
<dbReference type="GO" id="GO:0008270">
    <property type="term" value="F:zinc ion binding"/>
    <property type="evidence" value="ECO:0007669"/>
    <property type="project" value="UniProtKB-KW"/>
</dbReference>
<evidence type="ECO:0000313" key="7">
    <source>
        <dbReference type="EMBL" id="SCV05254.1"/>
    </source>
</evidence>
<keyword evidence="3" id="KW-0863">Zinc-finger</keyword>
<keyword evidence="4" id="KW-0862">Zinc</keyword>
<keyword evidence="8" id="KW-1185">Reference proteome</keyword>
<organism evidence="7 8">
    <name type="scientific">Lachancea nothofagi CBS 11611</name>
    <dbReference type="NCBI Taxonomy" id="1266666"/>
    <lineage>
        <taxon>Eukaryota</taxon>
        <taxon>Fungi</taxon>
        <taxon>Dikarya</taxon>
        <taxon>Ascomycota</taxon>
        <taxon>Saccharomycotina</taxon>
        <taxon>Saccharomycetes</taxon>
        <taxon>Saccharomycetales</taxon>
        <taxon>Saccharomycetaceae</taxon>
        <taxon>Lachancea</taxon>
    </lineage>
</organism>
<dbReference type="Proteomes" id="UP000189911">
    <property type="component" value="Chromosome H"/>
</dbReference>
<evidence type="ECO:0000256" key="2">
    <source>
        <dbReference type="ARBA" id="ARBA00022723"/>
    </source>
</evidence>
<feature type="region of interest" description="Disordered" evidence="6">
    <location>
        <begin position="53"/>
        <end position="73"/>
    </location>
</feature>
<sequence>MDPVESAIVDKANNAFAEHREESEAAVHKSNSPGTLQATNEETIAAAITQLNSHQHEQDHLAQTSGMASVHDYDSAQAEQQFRDTYGFDFRDFSINPCLKPNLDLSIKDDDVDPKTAARFDNWLRLSPFGIWVSKFATSKPYAQCKYSHCQLQFKFDGHANTSNIIKHMKRRHKDDYELFISLLGRDQNRKPTAVARNNVFDQSSATNAATRKALAVRKELAPFLQNKQFPQKQLNVFIDSLLPLSTASSFVQFLKACNFSSTEFILSPEDMVLKLDEYFHEFEIQLKETLKCTSLVDVILQTWSSSENKSFLAVMVSFCPNLVLEDQILKRESITVKAGLNVHVLDLIEIDDHASSIVPAVVQTLTDFGILQKMGAITLDSSSNTNSVLAEIPMELRKHLQAGQDNTLIEIRSLSHIFTNVAQLLIQVFQENYPDLMSRIDHLASMVQSNIFLKKSFKKFWSSSIGISKQAGPFSKYRQLCTFLEFEQEFKTFYIKNVHDESFNLQPGQQQNFCYTSDEATVLKLFLKAIGIFFDYLKLLQNGNANILTSGIDYYLQIGQYFQACDRILSGIFEEQDVIICGLRDEDLLTVDESNKNNVFTVISTCSSYFNAQIEWVFQQAGYWVAHMLQPHCKTARLSENFEDAEFKQEVLQKASTFVLEYLKIQGRNYEVGQDVNHKSTRSNSKRVTKPDTMKKRSGLELVGEEALANLTEQEMGLQSEWAIYLDERIEESTDFTKYWLRNQKKFPALTKLALSLYNSKLSSDKVETWFNVGHSALKAAVSQASMSLKQALMIRNRLLCFEPSHKLNYVEFVAAHQWATDENLALGGPEGISDGISDGEM</sequence>
<proteinExistence type="predicted"/>
<evidence type="ECO:0000256" key="6">
    <source>
        <dbReference type="SAM" id="MobiDB-lite"/>
    </source>
</evidence>
<dbReference type="SUPFAM" id="SSF53098">
    <property type="entry name" value="Ribonuclease H-like"/>
    <property type="match status" value="1"/>
</dbReference>
<accession>A0A1G4KL09</accession>
<keyword evidence="5" id="KW-0539">Nucleus</keyword>
<feature type="region of interest" description="Disordered" evidence="6">
    <location>
        <begin position="676"/>
        <end position="696"/>
    </location>
</feature>
<feature type="compositionally biased region" description="Basic residues" evidence="6">
    <location>
        <begin position="680"/>
        <end position="689"/>
    </location>
</feature>
<evidence type="ECO:0000256" key="3">
    <source>
        <dbReference type="ARBA" id="ARBA00022771"/>
    </source>
</evidence>
<dbReference type="InterPro" id="IPR012337">
    <property type="entry name" value="RNaseH-like_sf"/>
</dbReference>
<evidence type="ECO:0000256" key="5">
    <source>
        <dbReference type="ARBA" id="ARBA00023242"/>
    </source>
</evidence>
<evidence type="ECO:0000256" key="1">
    <source>
        <dbReference type="ARBA" id="ARBA00004123"/>
    </source>
</evidence>
<dbReference type="AlphaFoldDB" id="A0A1G4KL09"/>
<evidence type="ECO:0000256" key="4">
    <source>
        <dbReference type="ARBA" id="ARBA00022833"/>
    </source>
</evidence>